<evidence type="ECO:0000256" key="1">
    <source>
        <dbReference type="SAM" id="MobiDB-lite"/>
    </source>
</evidence>
<keyword evidence="3" id="KW-0418">Kinase</keyword>
<gene>
    <name evidence="3" type="ORF">CMQ_8119</name>
</gene>
<keyword evidence="3" id="KW-0808">Transferase</keyword>
<dbReference type="Pfam" id="PF00069">
    <property type="entry name" value="Pkinase"/>
    <property type="match status" value="1"/>
</dbReference>
<evidence type="ECO:0000259" key="2">
    <source>
        <dbReference type="PROSITE" id="PS50011"/>
    </source>
</evidence>
<proteinExistence type="predicted"/>
<dbReference type="InterPro" id="IPR000719">
    <property type="entry name" value="Prot_kinase_dom"/>
</dbReference>
<dbReference type="Gene3D" id="1.10.510.10">
    <property type="entry name" value="Transferase(Phosphotransferase) domain 1"/>
    <property type="match status" value="1"/>
</dbReference>
<dbReference type="PANTHER" id="PTHR24359">
    <property type="entry name" value="SERINE/THREONINE-PROTEIN KINASE SBK1"/>
    <property type="match status" value="1"/>
</dbReference>
<protein>
    <submittedName>
        <fullName evidence="3">Protein kinase domain containing protein</fullName>
    </submittedName>
</protein>
<dbReference type="GO" id="GO:0004674">
    <property type="term" value="F:protein serine/threonine kinase activity"/>
    <property type="evidence" value="ECO:0007669"/>
    <property type="project" value="TreeGrafter"/>
</dbReference>
<accession>F0XKT9</accession>
<dbReference type="InterPro" id="IPR011009">
    <property type="entry name" value="Kinase-like_dom_sf"/>
</dbReference>
<dbReference type="STRING" id="655863.F0XKT9"/>
<dbReference type="AlphaFoldDB" id="F0XKT9"/>
<dbReference type="OrthoDB" id="1046782at2759"/>
<dbReference type="HOGENOM" id="CLU_017513_4_1_1"/>
<dbReference type="eggNOG" id="KOG0198">
    <property type="taxonomic scope" value="Eukaryota"/>
</dbReference>
<dbReference type="EMBL" id="GL629788">
    <property type="protein sequence ID" value="EFX01653.1"/>
    <property type="molecule type" value="Genomic_DNA"/>
</dbReference>
<dbReference type="SMART" id="SM00220">
    <property type="entry name" value="S_TKc"/>
    <property type="match status" value="1"/>
</dbReference>
<dbReference type="GO" id="GO:0005524">
    <property type="term" value="F:ATP binding"/>
    <property type="evidence" value="ECO:0007669"/>
    <property type="project" value="InterPro"/>
</dbReference>
<evidence type="ECO:0000313" key="4">
    <source>
        <dbReference type="Proteomes" id="UP000007796"/>
    </source>
</evidence>
<sequence length="488" mass="55528">MEDSLYKGLVDFDCKLTKNKYITRDCINKTVTAERIKAELPDIWDDSLVTKIERSKKLISILVKIDKIREIKTLLGNGLTDDDLPLDHRHPKMSSCFKGWTPVGYNLFLEMQWRVLAPVLDFNTDKPTDIKLQRGCGLPFHCEKGIKTQSNIVYKATLQPGHWRDDSRQDPSPVAIKKFNNELMFREEQNNLERARALKSSHITQHLAVCAEASIIIFPWATGGSLENFWQRENRSQPADPSLVLWSLRQMAGLAEGVKNLHTINCRHGDLKPGNILHFSSTNDPQGILRIADLGISRFHQDPTTNRNKPTVTNESTQAYEGPEASRLSVSKPRSRTFDSWSLGCIMLEFLIWLLDAQSLKRFQAARDDGEDPFYIFEKVPNNSNAVNHPAVDTFLKELRNDQRCRGTVIERVVDIVDTKLLQIEADKRSTSNELHQDLQRLIRLVQNNKLKLINVDPSTTPALPTSEPTSSPLPSFLQPNSQWCAIL</sequence>
<dbReference type="PANTHER" id="PTHR24359:SF1">
    <property type="entry name" value="INHIBITOR OF NUCLEAR FACTOR KAPPA-B KINASE EPSILON SUBUNIT HOMOLOG 1-RELATED"/>
    <property type="match status" value="1"/>
</dbReference>
<name>F0XKT9_GROCL</name>
<feature type="region of interest" description="Disordered" evidence="1">
    <location>
        <begin position="300"/>
        <end position="328"/>
    </location>
</feature>
<dbReference type="SUPFAM" id="SSF56112">
    <property type="entry name" value="Protein kinase-like (PK-like)"/>
    <property type="match status" value="1"/>
</dbReference>
<dbReference type="RefSeq" id="XP_014171135.1">
    <property type="nucleotide sequence ID" value="XM_014315660.1"/>
</dbReference>
<organism evidence="4">
    <name type="scientific">Grosmannia clavigera (strain kw1407 / UAMH 11150)</name>
    <name type="common">Blue stain fungus</name>
    <name type="synonym">Graphiocladiella clavigera</name>
    <dbReference type="NCBI Taxonomy" id="655863"/>
    <lineage>
        <taxon>Eukaryota</taxon>
        <taxon>Fungi</taxon>
        <taxon>Dikarya</taxon>
        <taxon>Ascomycota</taxon>
        <taxon>Pezizomycotina</taxon>
        <taxon>Sordariomycetes</taxon>
        <taxon>Sordariomycetidae</taxon>
        <taxon>Ophiostomatales</taxon>
        <taxon>Ophiostomataceae</taxon>
        <taxon>Leptographium</taxon>
    </lineage>
</organism>
<dbReference type="InParanoid" id="F0XKT9"/>
<dbReference type="GeneID" id="25981739"/>
<dbReference type="Proteomes" id="UP000007796">
    <property type="component" value="Unassembled WGS sequence"/>
</dbReference>
<dbReference type="PROSITE" id="PS50011">
    <property type="entry name" value="PROTEIN_KINASE_DOM"/>
    <property type="match status" value="1"/>
</dbReference>
<evidence type="ECO:0000313" key="3">
    <source>
        <dbReference type="EMBL" id="EFX01653.1"/>
    </source>
</evidence>
<keyword evidence="4" id="KW-1185">Reference proteome</keyword>
<reference evidence="3 4" key="1">
    <citation type="journal article" date="2011" name="Proc. Natl. Acad. Sci. U.S.A.">
        <title>Genome and transcriptome analyses of the mountain pine beetle-fungal symbiont Grosmannia clavigera, a lodgepole pine pathogen.</title>
        <authorList>
            <person name="DiGuistini S."/>
            <person name="Wang Y."/>
            <person name="Liao N.Y."/>
            <person name="Taylor G."/>
            <person name="Tanguay P."/>
            <person name="Feau N."/>
            <person name="Henrissat B."/>
            <person name="Chan S.K."/>
            <person name="Hesse-Orce U."/>
            <person name="Alamouti S.M."/>
            <person name="Tsui C.K.M."/>
            <person name="Docking R.T."/>
            <person name="Levasseur A."/>
            <person name="Haridas S."/>
            <person name="Robertson G."/>
            <person name="Birol I."/>
            <person name="Holt R.A."/>
            <person name="Marra M.A."/>
            <person name="Hamelin R.C."/>
            <person name="Hirst M."/>
            <person name="Jones S.J.M."/>
            <person name="Bohlmann J."/>
            <person name="Breuil C."/>
        </authorList>
    </citation>
    <scope>NUCLEOTIDE SEQUENCE [LARGE SCALE GENOMIC DNA]</scope>
    <source>
        <strain evidence="4">kw1407 / UAMH 11150</strain>
    </source>
</reference>
<dbReference type="CDD" id="cd00180">
    <property type="entry name" value="PKc"/>
    <property type="match status" value="1"/>
</dbReference>
<feature type="domain" description="Protein kinase" evidence="2">
    <location>
        <begin position="69"/>
        <end position="439"/>
    </location>
</feature>
<feature type="compositionally biased region" description="Polar residues" evidence="1">
    <location>
        <begin position="302"/>
        <end position="319"/>
    </location>
</feature>